<accession>A0A3S2PKI8</accession>
<organism evidence="2 3">
    <name type="scientific">Oryzias javanicus</name>
    <name type="common">Javanese ricefish</name>
    <name type="synonym">Aplocheilus javanicus</name>
    <dbReference type="NCBI Taxonomy" id="123683"/>
    <lineage>
        <taxon>Eukaryota</taxon>
        <taxon>Metazoa</taxon>
        <taxon>Chordata</taxon>
        <taxon>Craniata</taxon>
        <taxon>Vertebrata</taxon>
        <taxon>Euteleostomi</taxon>
        <taxon>Actinopterygii</taxon>
        <taxon>Neopterygii</taxon>
        <taxon>Teleostei</taxon>
        <taxon>Neoteleostei</taxon>
        <taxon>Acanthomorphata</taxon>
        <taxon>Ovalentaria</taxon>
        <taxon>Atherinomorphae</taxon>
        <taxon>Beloniformes</taxon>
        <taxon>Adrianichthyidae</taxon>
        <taxon>Oryziinae</taxon>
        <taxon>Oryzias</taxon>
    </lineage>
</organism>
<proteinExistence type="predicted"/>
<protein>
    <submittedName>
        <fullName evidence="2">Uncharacterized protein</fullName>
    </submittedName>
</protein>
<feature type="transmembrane region" description="Helical" evidence="1">
    <location>
        <begin position="32"/>
        <end position="55"/>
    </location>
</feature>
<keyword evidence="1" id="KW-0812">Transmembrane</keyword>
<sequence>MDKRNCPEGQNWDILLKVCLSMPVESSPLSPTLWICVVPVIIGSFVILALWCVILRRKSRKKSNSENEVTELELLQKTKANFHPPVSNRKGQTEMFHGSTLTLAQFHAESQTASKREEDPVVCRGPERRAMSDHRVPLPATELGGTALVTTKTV</sequence>
<dbReference type="OrthoDB" id="9392810at2759"/>
<reference evidence="2 3" key="1">
    <citation type="submission" date="2018-11" db="EMBL/GenBank/DDBJ databases">
        <authorList>
            <person name="Lopez-Roques C."/>
            <person name="Donnadieu C."/>
            <person name="Bouchez O."/>
            <person name="Klopp C."/>
            <person name="Cabau C."/>
            <person name="Zahm M."/>
        </authorList>
    </citation>
    <scope>NUCLEOTIDE SEQUENCE [LARGE SCALE GENOMIC DNA]</scope>
    <source>
        <strain evidence="2">RS831</strain>
        <tissue evidence="2">Whole body</tissue>
    </source>
</reference>
<dbReference type="GO" id="GO:0033209">
    <property type="term" value="P:tumor necrosis factor-mediated signaling pathway"/>
    <property type="evidence" value="ECO:0007669"/>
    <property type="project" value="InterPro"/>
</dbReference>
<dbReference type="GO" id="GO:0038023">
    <property type="term" value="F:signaling receptor activity"/>
    <property type="evidence" value="ECO:0007669"/>
    <property type="project" value="InterPro"/>
</dbReference>
<keyword evidence="1" id="KW-1133">Transmembrane helix</keyword>
<reference evidence="2 3" key="2">
    <citation type="submission" date="2019-01" db="EMBL/GenBank/DDBJ databases">
        <title>A chromosome length genome reference of the Java medaka (oryzias javanicus).</title>
        <authorList>
            <person name="Herpin A."/>
            <person name="Takehana Y."/>
            <person name="Naruse K."/>
            <person name="Ansai S."/>
            <person name="Kawaguchi M."/>
        </authorList>
    </citation>
    <scope>NUCLEOTIDE SEQUENCE [LARGE SCALE GENOMIC DNA]</scope>
    <source>
        <strain evidence="2">RS831</strain>
        <tissue evidence="2">Whole body</tissue>
    </source>
</reference>
<evidence type="ECO:0000313" key="2">
    <source>
        <dbReference type="EMBL" id="RVE69187.1"/>
    </source>
</evidence>
<keyword evidence="3" id="KW-1185">Reference proteome</keyword>
<dbReference type="EMBL" id="CM012444">
    <property type="protein sequence ID" value="RVE69187.1"/>
    <property type="molecule type" value="Genomic_DNA"/>
</dbReference>
<evidence type="ECO:0000313" key="3">
    <source>
        <dbReference type="Proteomes" id="UP000283210"/>
    </source>
</evidence>
<keyword evidence="1" id="KW-0472">Membrane</keyword>
<dbReference type="AlphaFoldDB" id="A0A3S2PKI8"/>
<name>A0A3S2PKI8_ORYJA</name>
<dbReference type="Proteomes" id="UP000283210">
    <property type="component" value="Chromosome 8"/>
</dbReference>
<dbReference type="InterPro" id="IPR022338">
    <property type="entry name" value="TNFR_13C"/>
</dbReference>
<gene>
    <name evidence="2" type="ORF">OJAV_G00075330</name>
</gene>
<evidence type="ECO:0000256" key="1">
    <source>
        <dbReference type="SAM" id="Phobius"/>
    </source>
</evidence>
<dbReference type="PRINTS" id="PR01964">
    <property type="entry name" value="TNFACTORR13C"/>
</dbReference>